<name>A0A158KRR3_9BURK</name>
<keyword evidence="2" id="KW-1185">Reference proteome</keyword>
<reference evidence="1" key="1">
    <citation type="submission" date="2016-01" db="EMBL/GenBank/DDBJ databases">
        <authorList>
            <person name="Peeters C."/>
        </authorList>
    </citation>
    <scope>NUCLEOTIDE SEQUENCE [LARGE SCALE GENOMIC DNA]</scope>
    <source>
        <strain evidence="1">LMG 22940</strain>
    </source>
</reference>
<accession>A0A158KRR3</accession>
<dbReference type="Proteomes" id="UP000054770">
    <property type="component" value="Unassembled WGS sequence"/>
</dbReference>
<dbReference type="OrthoDB" id="9081907at2"/>
<protein>
    <recommendedName>
        <fullName evidence="3">Antitoxin Xre/MbcA/ParS-like toxin-binding domain-containing protein</fullName>
    </recommendedName>
</protein>
<dbReference type="RefSeq" id="WP_087648801.1">
    <property type="nucleotide sequence ID" value="NZ_FCON02000138.1"/>
</dbReference>
<dbReference type="AlphaFoldDB" id="A0A158KRR3"/>
<organism evidence="1 2">
    <name type="scientific">Caballeronia choica</name>
    <dbReference type="NCBI Taxonomy" id="326476"/>
    <lineage>
        <taxon>Bacteria</taxon>
        <taxon>Pseudomonadati</taxon>
        <taxon>Pseudomonadota</taxon>
        <taxon>Betaproteobacteria</taxon>
        <taxon>Burkholderiales</taxon>
        <taxon>Burkholderiaceae</taxon>
        <taxon>Caballeronia</taxon>
    </lineage>
</organism>
<comment type="caution">
    <text evidence="1">The sequence shown here is derived from an EMBL/GenBank/DDBJ whole genome shotgun (WGS) entry which is preliminary data.</text>
</comment>
<gene>
    <name evidence="1" type="ORF">AWB68_06898</name>
</gene>
<evidence type="ECO:0008006" key="3">
    <source>
        <dbReference type="Google" id="ProtNLM"/>
    </source>
</evidence>
<sequence length="217" mass="23227">MHAASHHELDLGAIAEKLDSSAMPAVRTAIGELSRVPEKGVQSLLNLTDSELGQLFKDGMLSSIAGDVAGSRSGSRGTPRGAVSGAELDAFLGPLSEDLLRERQSLVEKQLLVPSAKMCQLLGISRQALNQNLAAEKIFAVEIGGNQYYPVFYADPTLNRRQLEHVSKLLGGLNGWTKWLFFTRPKRSLGKGVTPVAAFRAGQAADVKAAARAFIES</sequence>
<evidence type="ECO:0000313" key="2">
    <source>
        <dbReference type="Proteomes" id="UP000054770"/>
    </source>
</evidence>
<proteinExistence type="predicted"/>
<evidence type="ECO:0000313" key="1">
    <source>
        <dbReference type="EMBL" id="SAL83423.1"/>
    </source>
</evidence>
<dbReference type="EMBL" id="FCON02000138">
    <property type="protein sequence ID" value="SAL83423.1"/>
    <property type="molecule type" value="Genomic_DNA"/>
</dbReference>